<dbReference type="CDD" id="cd14016">
    <property type="entry name" value="STKc_CK1"/>
    <property type="match status" value="1"/>
</dbReference>
<keyword evidence="2 4" id="KW-0547">Nucleotide-binding</keyword>
<comment type="similarity">
    <text evidence="5">Belongs to the protein kinase superfamily.</text>
</comment>
<keyword evidence="3 4" id="KW-0067">ATP-binding</keyword>
<dbReference type="GO" id="GO:0004674">
    <property type="term" value="F:protein serine/threonine kinase activity"/>
    <property type="evidence" value="ECO:0007669"/>
    <property type="project" value="UniProtKB-KW"/>
</dbReference>
<feature type="domain" description="Protein kinase" evidence="6">
    <location>
        <begin position="12"/>
        <end position="280"/>
    </location>
</feature>
<evidence type="ECO:0000256" key="5">
    <source>
        <dbReference type="RuleBase" id="RU000304"/>
    </source>
</evidence>
<sequence length="306" mass="35113">MNENGLIVGNRYELVRRIGCGTFGEIYLAKDTSSGERVAVKLEASDASHPQLGNELNVLRTLVGGCGIPQVMWYGHEGDFYVLVMELLGPSLEDLFNFCRRKFSLKTVLLLVEGILPLIEFLHSRGLIHRDIKPDNFLMGLGNKRNTVHMIDYGLTKKYCFGPWAAHIPYKLNKQLSGTARYASVNNHLGVEQSRRDDLESVAYMLIYFVRGGLPWEGLQASTRKSKYEAILRMKSETSLQSLCTGFPDVFMHFLVYCKQLEFDERPNYEAWRENFRDVFQQYGFADDCMYDWCAFDDARIFSDSN</sequence>
<evidence type="ECO:0000313" key="8">
    <source>
        <dbReference type="Proteomes" id="UP001608902"/>
    </source>
</evidence>
<proteinExistence type="inferred from homology"/>
<dbReference type="SUPFAM" id="SSF56112">
    <property type="entry name" value="Protein kinase-like (PK-like)"/>
    <property type="match status" value="1"/>
</dbReference>
<dbReference type="InterPro" id="IPR008271">
    <property type="entry name" value="Ser/Thr_kinase_AS"/>
</dbReference>
<evidence type="ECO:0000313" key="7">
    <source>
        <dbReference type="EMBL" id="MFH4977113.1"/>
    </source>
</evidence>
<reference evidence="7 8" key="1">
    <citation type="submission" date="2024-08" db="EMBL/GenBank/DDBJ databases">
        <title>Gnathostoma spinigerum genome.</title>
        <authorList>
            <person name="Gonzalez-Bertolin B."/>
            <person name="Monzon S."/>
            <person name="Zaballos A."/>
            <person name="Jimenez P."/>
            <person name="Dekumyoy P."/>
            <person name="Varona S."/>
            <person name="Cuesta I."/>
            <person name="Sumanam S."/>
            <person name="Adisakwattana P."/>
            <person name="Gasser R.B."/>
            <person name="Hernandez-Gonzalez A."/>
            <person name="Young N.D."/>
            <person name="Perteguer M.J."/>
        </authorList>
    </citation>
    <scope>NUCLEOTIDE SEQUENCE [LARGE SCALE GENOMIC DNA]</scope>
    <source>
        <strain evidence="7">AL3</strain>
        <tissue evidence="7">Liver</tissue>
    </source>
</reference>
<dbReference type="FunFam" id="1.10.510.10:FF:000596">
    <property type="entry name" value="CK1 family protein kinase"/>
    <property type="match status" value="1"/>
</dbReference>
<evidence type="ECO:0000256" key="2">
    <source>
        <dbReference type="ARBA" id="ARBA00022741"/>
    </source>
</evidence>
<protein>
    <recommendedName>
        <fullName evidence="1">non-specific serine/threonine protein kinase</fullName>
        <ecNumber evidence="1">2.7.11.1</ecNumber>
    </recommendedName>
</protein>
<dbReference type="Proteomes" id="UP001608902">
    <property type="component" value="Unassembled WGS sequence"/>
</dbReference>
<evidence type="ECO:0000256" key="4">
    <source>
        <dbReference type="PROSITE-ProRule" id="PRU10141"/>
    </source>
</evidence>
<dbReference type="AlphaFoldDB" id="A0ABD6EJG3"/>
<dbReference type="InterPro" id="IPR017441">
    <property type="entry name" value="Protein_kinase_ATP_BS"/>
</dbReference>
<dbReference type="PROSITE" id="PS00107">
    <property type="entry name" value="PROTEIN_KINASE_ATP"/>
    <property type="match status" value="1"/>
</dbReference>
<evidence type="ECO:0000256" key="1">
    <source>
        <dbReference type="ARBA" id="ARBA00012513"/>
    </source>
</evidence>
<dbReference type="Pfam" id="PF00069">
    <property type="entry name" value="Pkinase"/>
    <property type="match status" value="1"/>
</dbReference>
<evidence type="ECO:0000256" key="3">
    <source>
        <dbReference type="ARBA" id="ARBA00022840"/>
    </source>
</evidence>
<keyword evidence="5" id="KW-0418">Kinase</keyword>
<dbReference type="EC" id="2.7.11.1" evidence="1"/>
<keyword evidence="5" id="KW-0808">Transferase</keyword>
<evidence type="ECO:0000259" key="6">
    <source>
        <dbReference type="PROSITE" id="PS50011"/>
    </source>
</evidence>
<dbReference type="InterPro" id="IPR000719">
    <property type="entry name" value="Prot_kinase_dom"/>
</dbReference>
<dbReference type="EMBL" id="JBGFUD010002067">
    <property type="protein sequence ID" value="MFH4977113.1"/>
    <property type="molecule type" value="Genomic_DNA"/>
</dbReference>
<dbReference type="GO" id="GO:0005524">
    <property type="term" value="F:ATP binding"/>
    <property type="evidence" value="ECO:0007669"/>
    <property type="project" value="UniProtKB-UniRule"/>
</dbReference>
<comment type="caution">
    <text evidence="7">The sequence shown here is derived from an EMBL/GenBank/DDBJ whole genome shotgun (WGS) entry which is preliminary data.</text>
</comment>
<name>A0ABD6EJG3_9BILA</name>
<dbReference type="PANTHER" id="PTHR11909">
    <property type="entry name" value="CASEIN KINASE-RELATED"/>
    <property type="match status" value="1"/>
</dbReference>
<feature type="binding site" evidence="4">
    <location>
        <position position="41"/>
    </location>
    <ligand>
        <name>ATP</name>
        <dbReference type="ChEBI" id="CHEBI:30616"/>
    </ligand>
</feature>
<dbReference type="InterPro" id="IPR050235">
    <property type="entry name" value="CK1_Ser-Thr_kinase"/>
</dbReference>
<dbReference type="SMART" id="SM00220">
    <property type="entry name" value="S_TKc"/>
    <property type="match status" value="1"/>
</dbReference>
<gene>
    <name evidence="7" type="ORF">AB6A40_003822</name>
</gene>
<organism evidence="7 8">
    <name type="scientific">Gnathostoma spinigerum</name>
    <dbReference type="NCBI Taxonomy" id="75299"/>
    <lineage>
        <taxon>Eukaryota</taxon>
        <taxon>Metazoa</taxon>
        <taxon>Ecdysozoa</taxon>
        <taxon>Nematoda</taxon>
        <taxon>Chromadorea</taxon>
        <taxon>Rhabditida</taxon>
        <taxon>Spirurina</taxon>
        <taxon>Gnathostomatomorpha</taxon>
        <taxon>Gnathostomatoidea</taxon>
        <taxon>Gnathostomatidae</taxon>
        <taxon>Gnathostoma</taxon>
    </lineage>
</organism>
<accession>A0ABD6EJG3</accession>
<keyword evidence="5" id="KW-0723">Serine/threonine-protein kinase</keyword>
<dbReference type="PROSITE" id="PS00108">
    <property type="entry name" value="PROTEIN_KINASE_ST"/>
    <property type="match status" value="1"/>
</dbReference>
<dbReference type="Gene3D" id="1.10.510.10">
    <property type="entry name" value="Transferase(Phosphotransferase) domain 1"/>
    <property type="match status" value="1"/>
</dbReference>
<dbReference type="InterPro" id="IPR011009">
    <property type="entry name" value="Kinase-like_dom_sf"/>
</dbReference>
<keyword evidence="8" id="KW-1185">Reference proteome</keyword>
<dbReference type="PROSITE" id="PS50011">
    <property type="entry name" value="PROTEIN_KINASE_DOM"/>
    <property type="match status" value="1"/>
</dbReference>